<dbReference type="GO" id="GO:0000724">
    <property type="term" value="P:double-strand break repair via homologous recombination"/>
    <property type="evidence" value="ECO:0007669"/>
    <property type="project" value="TreeGrafter"/>
</dbReference>
<dbReference type="SMART" id="SM00320">
    <property type="entry name" value="WD40"/>
    <property type="match status" value="6"/>
</dbReference>
<feature type="region of interest" description="Disordered" evidence="4">
    <location>
        <begin position="748"/>
        <end position="777"/>
    </location>
</feature>
<dbReference type="EMBL" id="MU864935">
    <property type="protein sequence ID" value="KAK4465989.1"/>
    <property type="molecule type" value="Genomic_DNA"/>
</dbReference>
<dbReference type="InterPro" id="IPR019775">
    <property type="entry name" value="WD40_repeat_CS"/>
</dbReference>
<dbReference type="PANTHER" id="PTHR19862:SF14">
    <property type="entry name" value="WD REPEAT-CONTAINING PROTEIN 48"/>
    <property type="match status" value="1"/>
</dbReference>
<reference evidence="5" key="1">
    <citation type="journal article" date="2023" name="Mol. Phylogenet. Evol.">
        <title>Genome-scale phylogeny and comparative genomics of the fungal order Sordariales.</title>
        <authorList>
            <person name="Hensen N."/>
            <person name="Bonometti L."/>
            <person name="Westerberg I."/>
            <person name="Brannstrom I.O."/>
            <person name="Guillou S."/>
            <person name="Cros-Aarteil S."/>
            <person name="Calhoun S."/>
            <person name="Haridas S."/>
            <person name="Kuo A."/>
            <person name="Mondo S."/>
            <person name="Pangilinan J."/>
            <person name="Riley R."/>
            <person name="LaButti K."/>
            <person name="Andreopoulos B."/>
            <person name="Lipzen A."/>
            <person name="Chen C."/>
            <person name="Yan M."/>
            <person name="Daum C."/>
            <person name="Ng V."/>
            <person name="Clum A."/>
            <person name="Steindorff A."/>
            <person name="Ohm R.A."/>
            <person name="Martin F."/>
            <person name="Silar P."/>
            <person name="Natvig D.O."/>
            <person name="Lalanne C."/>
            <person name="Gautier V."/>
            <person name="Ament-Velasquez S.L."/>
            <person name="Kruys A."/>
            <person name="Hutchinson M.I."/>
            <person name="Powell A.J."/>
            <person name="Barry K."/>
            <person name="Miller A.N."/>
            <person name="Grigoriev I.V."/>
            <person name="Debuchy R."/>
            <person name="Gladieux P."/>
            <person name="Hiltunen Thoren M."/>
            <person name="Johannesson H."/>
        </authorList>
    </citation>
    <scope>NUCLEOTIDE SEQUENCE</scope>
    <source>
        <strain evidence="5">PSN324</strain>
    </source>
</reference>
<evidence type="ECO:0000313" key="6">
    <source>
        <dbReference type="Proteomes" id="UP001321749"/>
    </source>
</evidence>
<evidence type="ECO:0000256" key="3">
    <source>
        <dbReference type="PROSITE-ProRule" id="PRU00221"/>
    </source>
</evidence>
<dbReference type="SUPFAM" id="SSF50978">
    <property type="entry name" value="WD40 repeat-like"/>
    <property type="match status" value="1"/>
</dbReference>
<name>A0AAV9I0P8_9PEZI</name>
<evidence type="ECO:0000256" key="1">
    <source>
        <dbReference type="ARBA" id="ARBA00022574"/>
    </source>
</evidence>
<dbReference type="InterPro" id="IPR001680">
    <property type="entry name" value="WD40_rpt"/>
</dbReference>
<gene>
    <name evidence="5" type="ORF">QBC42DRAFT_260327</name>
</gene>
<dbReference type="Pfam" id="PF00400">
    <property type="entry name" value="WD40"/>
    <property type="match status" value="4"/>
</dbReference>
<dbReference type="InterPro" id="IPR015943">
    <property type="entry name" value="WD40/YVTN_repeat-like_dom_sf"/>
</dbReference>
<dbReference type="InterPro" id="IPR036322">
    <property type="entry name" value="WD40_repeat_dom_sf"/>
</dbReference>
<dbReference type="AlphaFoldDB" id="A0AAV9I0P8"/>
<feature type="repeat" description="WD" evidence="3">
    <location>
        <begin position="20"/>
        <end position="54"/>
    </location>
</feature>
<accession>A0AAV9I0P8</accession>
<dbReference type="CDD" id="cd17041">
    <property type="entry name" value="Ubl_WDR48"/>
    <property type="match status" value="1"/>
</dbReference>
<protein>
    <submittedName>
        <fullName evidence="5">WD repeat-containing protein 48</fullName>
    </submittedName>
</protein>
<feature type="region of interest" description="Disordered" evidence="4">
    <location>
        <begin position="1"/>
        <end position="26"/>
    </location>
</feature>
<keyword evidence="2" id="KW-0677">Repeat</keyword>
<dbReference type="PROSITE" id="PS00678">
    <property type="entry name" value="WD_REPEATS_1"/>
    <property type="match status" value="2"/>
</dbReference>
<dbReference type="CDD" id="cd00200">
    <property type="entry name" value="WD40"/>
    <property type="match status" value="1"/>
</dbReference>
<evidence type="ECO:0000256" key="4">
    <source>
        <dbReference type="SAM" id="MobiDB-lite"/>
    </source>
</evidence>
<dbReference type="InterPro" id="IPR051246">
    <property type="entry name" value="WDR48"/>
</dbReference>
<feature type="region of interest" description="Disordered" evidence="4">
    <location>
        <begin position="61"/>
        <end position="83"/>
    </location>
</feature>
<keyword evidence="1 3" id="KW-0853">WD repeat</keyword>
<dbReference type="PROSITE" id="PS50082">
    <property type="entry name" value="WD_REPEATS_2"/>
    <property type="match status" value="4"/>
</dbReference>
<dbReference type="InterPro" id="IPR021772">
    <property type="entry name" value="WDR48/Bun107"/>
</dbReference>
<feature type="repeat" description="WD" evidence="3">
    <location>
        <begin position="132"/>
        <end position="174"/>
    </location>
</feature>
<reference evidence="5" key="2">
    <citation type="submission" date="2023-06" db="EMBL/GenBank/DDBJ databases">
        <authorList>
            <consortium name="Lawrence Berkeley National Laboratory"/>
            <person name="Mondo S.J."/>
            <person name="Hensen N."/>
            <person name="Bonometti L."/>
            <person name="Westerberg I."/>
            <person name="Brannstrom I.O."/>
            <person name="Guillou S."/>
            <person name="Cros-Aarteil S."/>
            <person name="Calhoun S."/>
            <person name="Haridas S."/>
            <person name="Kuo A."/>
            <person name="Pangilinan J."/>
            <person name="Riley R."/>
            <person name="Labutti K."/>
            <person name="Andreopoulos B."/>
            <person name="Lipzen A."/>
            <person name="Chen C."/>
            <person name="Yanf M."/>
            <person name="Daum C."/>
            <person name="Ng V."/>
            <person name="Clum A."/>
            <person name="Steindorff A."/>
            <person name="Ohm R."/>
            <person name="Martin F."/>
            <person name="Silar P."/>
            <person name="Natvig D."/>
            <person name="Lalanne C."/>
            <person name="Gautier V."/>
            <person name="Ament-Velasquez S.L."/>
            <person name="Kruys A."/>
            <person name="Hutchinson M.I."/>
            <person name="Powell A.J."/>
            <person name="Barry K."/>
            <person name="Miller A.N."/>
            <person name="Grigoriev I.V."/>
            <person name="Debuchy R."/>
            <person name="Gladieux P."/>
            <person name="Thoren M.H."/>
            <person name="Johannesson H."/>
        </authorList>
    </citation>
    <scope>NUCLEOTIDE SEQUENCE</scope>
    <source>
        <strain evidence="5">PSN324</strain>
    </source>
</reference>
<dbReference type="GO" id="GO:0043130">
    <property type="term" value="F:ubiquitin binding"/>
    <property type="evidence" value="ECO:0007669"/>
    <property type="project" value="TreeGrafter"/>
</dbReference>
<comment type="caution">
    <text evidence="5">The sequence shown here is derived from an EMBL/GenBank/DDBJ whole genome shotgun (WGS) entry which is preliminary data.</text>
</comment>
<feature type="compositionally biased region" description="Basic and acidic residues" evidence="4">
    <location>
        <begin position="703"/>
        <end position="723"/>
    </location>
</feature>
<keyword evidence="6" id="KW-1185">Reference proteome</keyword>
<evidence type="ECO:0000256" key="2">
    <source>
        <dbReference type="ARBA" id="ARBA00022737"/>
    </source>
</evidence>
<feature type="compositionally biased region" description="Polar residues" evidence="4">
    <location>
        <begin position="62"/>
        <end position="73"/>
    </location>
</feature>
<sequence length="1010" mass="110104">MAKKARQRISYVLEHPHPSPGGHRRGVNGLAVDRENAILYSGGRDGVLCAWDVDHDVVAPSGNHSSVVDTSARANGKPKPSTRFRAQTNAHTHWVNDIALAQNHTALVSASSDLLVKVWRPLGSEHEEPTTIGQHADYVKCLATPNQSTNWVASGGLDRKIYLWDLAGGGKTLELDVKGEDVAEKGSVYALGVTHNVLANGGPESIVRLWDPKSGKRITKFVGHTDTIRSILVNESGDMIMSASSDQTVKVWSVTAGRCMHTLTMHDNSVWALFSDDPELNVFYSSDRSGLVVKTDVRGTMGELDNGLSVAVAQENEGVSRVVAWGDSIWTATTRASINRWRNVDTTDLTQLPEPLKQQRASMASIPTNGTLANGASKRIRPKSILRISNTASFPLAIGRDGDEASISPLRKGPETLPDLVDNGVEPIQNEPEETIAGQFGLVKHRLLNDRRRVLTLDTAGEVLLWDLIQCQPIQSFGKQHLEDVEPSVNNRDAVAPWCSIDTSSGNLTVVLEPYNCFDAEMYADELVLEEPVEFREDQRINLGKWVLRYLFANLIDEEIRRDEAFRQKLNEPLTKKMASGRVLPPLAIPIPAPGGWGSPDSSSATPRAGSKYPPMTPGLAIGLATPRSPMAPPLDPFATPLSPIADNRSSQAGRPSQERDDYFQDAILSPDGAQPAKPAQTPAAEAPPSAEEKQPAKPAGDGSKDQDKDAKDKDKDKDKDNGKTPSTPFGMKKLMGMGKALNMKLGRSSSVAAAEKPTIDEKAEESESSSTHEKEFDDNFSGVVQKIRNEYEKQLTEHGDQIVETKITPSLPSDTPVVKLPPGTKVIIQEETSGGSAEIYRGTVASVGADADVIEQRAPQWLAEVLLTNTIPPKDPVKVSFVLYPWKDELPPLVSADGNNRLNANRMLRVKKILAYVAERIDPLPEGEEPDPDALKPEEYLELYCNDQLLPNKMTLATLRTHLWRGGNDIVLHYKANGRKEIPVRLSEDSNDGKEGEGEGLVQAISTPS</sequence>
<evidence type="ECO:0000313" key="5">
    <source>
        <dbReference type="EMBL" id="KAK4465989.1"/>
    </source>
</evidence>
<proteinExistence type="predicted"/>
<feature type="region of interest" description="Disordered" evidence="4">
    <location>
        <begin position="985"/>
        <end position="1010"/>
    </location>
</feature>
<dbReference type="Proteomes" id="UP001321749">
    <property type="component" value="Unassembled WGS sequence"/>
</dbReference>
<feature type="repeat" description="WD" evidence="3">
    <location>
        <begin position="88"/>
        <end position="119"/>
    </location>
</feature>
<feature type="compositionally biased region" description="Basic and acidic residues" evidence="4">
    <location>
        <begin position="985"/>
        <end position="998"/>
    </location>
</feature>
<feature type="compositionally biased region" description="Low complexity" evidence="4">
    <location>
        <begin position="674"/>
        <end position="690"/>
    </location>
</feature>
<dbReference type="PROSITE" id="PS50294">
    <property type="entry name" value="WD_REPEATS_REGION"/>
    <property type="match status" value="2"/>
</dbReference>
<organism evidence="5 6">
    <name type="scientific">Cladorrhinum samala</name>
    <dbReference type="NCBI Taxonomy" id="585594"/>
    <lineage>
        <taxon>Eukaryota</taxon>
        <taxon>Fungi</taxon>
        <taxon>Dikarya</taxon>
        <taxon>Ascomycota</taxon>
        <taxon>Pezizomycotina</taxon>
        <taxon>Sordariomycetes</taxon>
        <taxon>Sordariomycetidae</taxon>
        <taxon>Sordariales</taxon>
        <taxon>Podosporaceae</taxon>
        <taxon>Cladorrhinum</taxon>
    </lineage>
</organism>
<dbReference type="Gene3D" id="2.130.10.10">
    <property type="entry name" value="YVTN repeat-like/Quinoprotein amine dehydrogenase"/>
    <property type="match status" value="2"/>
</dbReference>
<dbReference type="Pfam" id="PF11816">
    <property type="entry name" value="DUF3337"/>
    <property type="match status" value="1"/>
</dbReference>
<feature type="region of interest" description="Disordered" evidence="4">
    <location>
        <begin position="592"/>
        <end position="734"/>
    </location>
</feature>
<feature type="repeat" description="WD" evidence="3">
    <location>
        <begin position="221"/>
        <end position="262"/>
    </location>
</feature>
<dbReference type="PANTHER" id="PTHR19862">
    <property type="entry name" value="WD REPEAT-CONTAINING PROTEIN 48"/>
    <property type="match status" value="1"/>
</dbReference>